<protein>
    <recommendedName>
        <fullName evidence="4">ATPase dynein-related AAA domain-containing protein</fullName>
    </recommendedName>
</protein>
<evidence type="ECO:0000259" key="1">
    <source>
        <dbReference type="Pfam" id="PF17868"/>
    </source>
</evidence>
<dbReference type="PANTHER" id="PTHR32204:SF0">
    <property type="entry name" value="ATPASE RAVA"/>
    <property type="match status" value="1"/>
</dbReference>
<dbReference type="AlphaFoldDB" id="A0A0F9FGC5"/>
<feature type="domain" description="ATPase RavA-like AAA lid" evidence="1">
    <location>
        <begin position="197"/>
        <end position="256"/>
    </location>
</feature>
<reference evidence="3" key="1">
    <citation type="journal article" date="2015" name="Nature">
        <title>Complex archaea that bridge the gap between prokaryotes and eukaryotes.</title>
        <authorList>
            <person name="Spang A."/>
            <person name="Saw J.H."/>
            <person name="Jorgensen S.L."/>
            <person name="Zaremba-Niedzwiedzka K."/>
            <person name="Martijn J."/>
            <person name="Lind A.E."/>
            <person name="van Eijk R."/>
            <person name="Schleper C."/>
            <person name="Guy L."/>
            <person name="Ettema T.J."/>
        </authorList>
    </citation>
    <scope>NUCLEOTIDE SEQUENCE</scope>
</reference>
<gene>
    <name evidence="3" type="ORF">LCGC14_1954740</name>
</gene>
<dbReference type="InterPro" id="IPR050513">
    <property type="entry name" value="RavA_ATPases"/>
</dbReference>
<name>A0A0F9FGC5_9ZZZZ</name>
<feature type="domain" description="MoxR" evidence="2">
    <location>
        <begin position="5"/>
        <end position="177"/>
    </location>
</feature>
<dbReference type="SUPFAM" id="SSF52540">
    <property type="entry name" value="P-loop containing nucleoside triphosphate hydrolases"/>
    <property type="match status" value="1"/>
</dbReference>
<dbReference type="InterPro" id="IPR041538">
    <property type="entry name" value="RavA-like_AAA_lid"/>
</dbReference>
<dbReference type="InterPro" id="IPR027417">
    <property type="entry name" value="P-loop_NTPase"/>
</dbReference>
<dbReference type="Gene3D" id="3.40.50.300">
    <property type="entry name" value="P-loop containing nucleotide triphosphate hydrolases"/>
    <property type="match status" value="1"/>
</dbReference>
<dbReference type="Pfam" id="PF17868">
    <property type="entry name" value="AAA_lid_8"/>
    <property type="match status" value="1"/>
</dbReference>
<dbReference type="Pfam" id="PF20030">
    <property type="entry name" value="bpMoxR"/>
    <property type="match status" value="1"/>
</dbReference>
<dbReference type="PANTHER" id="PTHR32204">
    <property type="entry name" value="ATPASE RAVA"/>
    <property type="match status" value="1"/>
</dbReference>
<evidence type="ECO:0000313" key="3">
    <source>
        <dbReference type="EMBL" id="KKL85439.1"/>
    </source>
</evidence>
<dbReference type="InterPro" id="IPR045427">
    <property type="entry name" value="MoxR"/>
</dbReference>
<sequence>LGIKALLTAQHYLTIGAPGTAKSMLAHDLALAFEVPYMRKLLGKDTPPEEMFGPYDLKAMKETGRLVRITSDRTAQKAVIQFWDEIFKSSSAIRNKQLTILNERFYDHGEEFYKVPLISVFAASNELPDDSEESGAFFDRFLIRRFVSYIKDPNEFVKMMRTTTYDQPKVMTEKELRDAIEEVQEIRIPQTVEEAYLDLRSTLDLEGVIVSDRRWKQTLDLLRASAWQDGRDTADTADMVILQHALWEDPSHVKPVLRAVLALASPVSHAVVDITDQLDEIEGQLREEVKLASVEGTEAARNQLREQGIEWFTKIEGLVRKLAELEEKVQADGRATSVVDEAMQRAEALTVLVGADAMKLSGYNKAKDKMKERVFGS</sequence>
<evidence type="ECO:0008006" key="4">
    <source>
        <dbReference type="Google" id="ProtNLM"/>
    </source>
</evidence>
<feature type="non-terminal residue" evidence="3">
    <location>
        <position position="1"/>
    </location>
</feature>
<comment type="caution">
    <text evidence="3">The sequence shown here is derived from an EMBL/GenBank/DDBJ whole genome shotgun (WGS) entry which is preliminary data.</text>
</comment>
<dbReference type="EMBL" id="LAZR01021405">
    <property type="protein sequence ID" value="KKL85439.1"/>
    <property type="molecule type" value="Genomic_DNA"/>
</dbReference>
<evidence type="ECO:0000259" key="2">
    <source>
        <dbReference type="Pfam" id="PF20030"/>
    </source>
</evidence>
<proteinExistence type="predicted"/>
<accession>A0A0F9FGC5</accession>
<organism evidence="3">
    <name type="scientific">marine sediment metagenome</name>
    <dbReference type="NCBI Taxonomy" id="412755"/>
    <lineage>
        <taxon>unclassified sequences</taxon>
        <taxon>metagenomes</taxon>
        <taxon>ecological metagenomes</taxon>
    </lineage>
</organism>